<dbReference type="RefSeq" id="WP_211339951.1">
    <property type="nucleotide sequence ID" value="NZ_RBIL01000001.1"/>
</dbReference>
<keyword evidence="2" id="KW-0489">Methyltransferase</keyword>
<feature type="domain" description="Methyltransferase type 11" evidence="1">
    <location>
        <begin position="36"/>
        <end position="124"/>
    </location>
</feature>
<dbReference type="GO" id="GO:0008757">
    <property type="term" value="F:S-adenosylmethionine-dependent methyltransferase activity"/>
    <property type="evidence" value="ECO:0007669"/>
    <property type="project" value="InterPro"/>
</dbReference>
<evidence type="ECO:0000313" key="2">
    <source>
        <dbReference type="EMBL" id="RKQ92859.1"/>
    </source>
</evidence>
<dbReference type="PANTHER" id="PTHR43464:SF90">
    <property type="entry name" value="METHYLTRANSFERASE TYPE 11"/>
    <property type="match status" value="1"/>
</dbReference>
<sequence>MPARLRPTDATLDTALRYDAVLALLRDRWRADAKVLEVGSGSGGVTEWLEHPVVGVDRAFERTAERETPLLEPREGSATALPVADGEFDFVLSLEMLEHLAPDEREPALREMLRALRPGGRLVVTFPADETGERLDLWLNGAFKAATGEDHPWVAEHIANGLPRSEAVRRTALSVAGPGATARVEPHLSPNAFRTLHGLYGVRRWYRLTWPLGLHTRPAVGVVFKALRRNRPAAGRAYRAILVVDKPAS</sequence>
<dbReference type="Pfam" id="PF08241">
    <property type="entry name" value="Methyltransf_11"/>
    <property type="match status" value="1"/>
</dbReference>
<gene>
    <name evidence="2" type="ORF">C8N24_2715</name>
</gene>
<accession>A0A660LE52</accession>
<dbReference type="GO" id="GO:0032259">
    <property type="term" value="P:methylation"/>
    <property type="evidence" value="ECO:0007669"/>
    <property type="project" value="UniProtKB-KW"/>
</dbReference>
<dbReference type="Proteomes" id="UP000278962">
    <property type="component" value="Unassembled WGS sequence"/>
</dbReference>
<organism evidence="2 3">
    <name type="scientific">Solirubrobacter pauli</name>
    <dbReference type="NCBI Taxonomy" id="166793"/>
    <lineage>
        <taxon>Bacteria</taxon>
        <taxon>Bacillati</taxon>
        <taxon>Actinomycetota</taxon>
        <taxon>Thermoleophilia</taxon>
        <taxon>Solirubrobacterales</taxon>
        <taxon>Solirubrobacteraceae</taxon>
        <taxon>Solirubrobacter</taxon>
    </lineage>
</organism>
<comment type="caution">
    <text evidence="2">The sequence shown here is derived from an EMBL/GenBank/DDBJ whole genome shotgun (WGS) entry which is preliminary data.</text>
</comment>
<dbReference type="InterPro" id="IPR013216">
    <property type="entry name" value="Methyltransf_11"/>
</dbReference>
<dbReference type="InterPro" id="IPR029063">
    <property type="entry name" value="SAM-dependent_MTases_sf"/>
</dbReference>
<reference evidence="2 3" key="1">
    <citation type="submission" date="2018-10" db="EMBL/GenBank/DDBJ databases">
        <title>Genomic Encyclopedia of Archaeal and Bacterial Type Strains, Phase II (KMG-II): from individual species to whole genera.</title>
        <authorList>
            <person name="Goeker M."/>
        </authorList>
    </citation>
    <scope>NUCLEOTIDE SEQUENCE [LARGE SCALE GENOMIC DNA]</scope>
    <source>
        <strain evidence="2 3">DSM 14954</strain>
    </source>
</reference>
<evidence type="ECO:0000259" key="1">
    <source>
        <dbReference type="Pfam" id="PF08241"/>
    </source>
</evidence>
<dbReference type="Gene3D" id="3.40.50.150">
    <property type="entry name" value="Vaccinia Virus protein VP39"/>
    <property type="match status" value="1"/>
</dbReference>
<proteinExistence type="predicted"/>
<evidence type="ECO:0000313" key="3">
    <source>
        <dbReference type="Proteomes" id="UP000278962"/>
    </source>
</evidence>
<dbReference type="AlphaFoldDB" id="A0A660LE52"/>
<protein>
    <submittedName>
        <fullName evidence="2">Methyltransferase family protein</fullName>
    </submittedName>
</protein>
<dbReference type="CDD" id="cd02440">
    <property type="entry name" value="AdoMet_MTases"/>
    <property type="match status" value="1"/>
</dbReference>
<dbReference type="SUPFAM" id="SSF53335">
    <property type="entry name" value="S-adenosyl-L-methionine-dependent methyltransferases"/>
    <property type="match status" value="1"/>
</dbReference>
<name>A0A660LE52_9ACTN</name>
<keyword evidence="3" id="KW-1185">Reference proteome</keyword>
<keyword evidence="2" id="KW-0808">Transferase</keyword>
<dbReference type="EMBL" id="RBIL01000001">
    <property type="protein sequence ID" value="RKQ92859.1"/>
    <property type="molecule type" value="Genomic_DNA"/>
</dbReference>
<dbReference type="PANTHER" id="PTHR43464">
    <property type="entry name" value="METHYLTRANSFERASE"/>
    <property type="match status" value="1"/>
</dbReference>